<gene>
    <name evidence="2" type="ORF">SAMN04488542_12943</name>
</gene>
<reference evidence="2 3" key="1">
    <citation type="submission" date="2016-10" db="EMBL/GenBank/DDBJ databases">
        <authorList>
            <person name="de Groot N.N."/>
        </authorList>
    </citation>
    <scope>NUCLEOTIDE SEQUENCE [LARGE SCALE GENOMIC DNA]</scope>
    <source>
        <strain evidence="2 3">DSM 28129</strain>
    </source>
</reference>
<keyword evidence="3" id="KW-1185">Reference proteome</keyword>
<feature type="transmembrane region" description="Helical" evidence="1">
    <location>
        <begin position="7"/>
        <end position="25"/>
    </location>
</feature>
<proteinExistence type="predicted"/>
<keyword evidence="1" id="KW-0812">Transmembrane</keyword>
<keyword evidence="1" id="KW-0472">Membrane</keyword>
<name>A0A1G7SD92_9BACL</name>
<accession>A0A1G7SD92</accession>
<organism evidence="2 3">
    <name type="scientific">Fontibacillus panacisegetis</name>
    <dbReference type="NCBI Taxonomy" id="670482"/>
    <lineage>
        <taxon>Bacteria</taxon>
        <taxon>Bacillati</taxon>
        <taxon>Bacillota</taxon>
        <taxon>Bacilli</taxon>
        <taxon>Bacillales</taxon>
        <taxon>Paenibacillaceae</taxon>
        <taxon>Fontibacillus</taxon>
    </lineage>
</organism>
<evidence type="ECO:0000256" key="1">
    <source>
        <dbReference type="SAM" id="Phobius"/>
    </source>
</evidence>
<protein>
    <submittedName>
        <fullName evidence="2">Uncharacterized protein</fullName>
    </submittedName>
</protein>
<evidence type="ECO:0000313" key="3">
    <source>
        <dbReference type="Proteomes" id="UP000198972"/>
    </source>
</evidence>
<feature type="transmembrane region" description="Helical" evidence="1">
    <location>
        <begin position="37"/>
        <end position="56"/>
    </location>
</feature>
<dbReference type="EMBL" id="FNBG01000029">
    <property type="protein sequence ID" value="SDG20170.1"/>
    <property type="molecule type" value="Genomic_DNA"/>
</dbReference>
<dbReference type="RefSeq" id="WP_091234916.1">
    <property type="nucleotide sequence ID" value="NZ_FNBG01000029.1"/>
</dbReference>
<evidence type="ECO:0000313" key="2">
    <source>
        <dbReference type="EMBL" id="SDG20170.1"/>
    </source>
</evidence>
<dbReference type="AlphaFoldDB" id="A0A1G7SD92"/>
<dbReference type="Proteomes" id="UP000198972">
    <property type="component" value="Unassembled WGS sequence"/>
</dbReference>
<keyword evidence="1" id="KW-1133">Transmembrane helix</keyword>
<sequence length="63" mass="6882">MKQGMKQIHWTLIAGMLLSLGAIVIRRTDLEIGDFTSGMLSGLTIVLIINGIVQFAKNRAVVK</sequence>
<dbReference type="STRING" id="670482.SAMN04488542_12943"/>